<name>A0ABU8H518_9SPHN</name>
<feature type="compositionally biased region" description="Gly residues" evidence="4">
    <location>
        <begin position="694"/>
        <end position="710"/>
    </location>
</feature>
<evidence type="ECO:0000256" key="5">
    <source>
        <dbReference type="SAM" id="SignalP"/>
    </source>
</evidence>
<proteinExistence type="predicted"/>
<feature type="compositionally biased region" description="Low complexity" evidence="4">
    <location>
        <begin position="23"/>
        <end position="71"/>
    </location>
</feature>
<reference evidence="6 7" key="1">
    <citation type="journal article" date="2013" name="Int. J. Syst. Evol. Microbiol.">
        <title>Sphingomonas kyungheensis sp. nov., a bacterium with ginsenoside-converting activity isolated from soil of a ginseng field.</title>
        <authorList>
            <person name="Son H.M."/>
            <person name="Yang J.E."/>
            <person name="Park Y."/>
            <person name="Han C.K."/>
            <person name="Kim S.G."/>
            <person name="Kook M."/>
            <person name="Yi T.H."/>
        </authorList>
    </citation>
    <scope>NUCLEOTIDE SEQUENCE [LARGE SCALE GENOMIC DNA]</scope>
    <source>
        <strain evidence="6 7">LMG 26582</strain>
    </source>
</reference>
<dbReference type="InterPro" id="IPR036942">
    <property type="entry name" value="Beta-barrel_TonB_sf"/>
</dbReference>
<dbReference type="RefSeq" id="WP_336545639.1">
    <property type="nucleotide sequence ID" value="NZ_JBBBDM010000007.1"/>
</dbReference>
<keyword evidence="6" id="KW-0675">Receptor</keyword>
<comment type="subcellular location">
    <subcellularLocation>
        <location evidence="1">Cell outer membrane</location>
    </subcellularLocation>
</comment>
<evidence type="ECO:0000313" key="7">
    <source>
        <dbReference type="Proteomes" id="UP001367771"/>
    </source>
</evidence>
<protein>
    <submittedName>
        <fullName evidence="6">TonB-dependent receptor</fullName>
    </submittedName>
</protein>
<dbReference type="PANTHER" id="PTHR47234:SF1">
    <property type="entry name" value="TONB-DEPENDENT RECEPTOR"/>
    <property type="match status" value="1"/>
</dbReference>
<evidence type="ECO:0000313" key="6">
    <source>
        <dbReference type="EMBL" id="MEI5688140.1"/>
    </source>
</evidence>
<accession>A0ABU8H518</accession>
<feature type="chain" id="PRO_5047221025" evidence="5">
    <location>
        <begin position="18"/>
        <end position="919"/>
    </location>
</feature>
<dbReference type="Gene3D" id="2.40.170.20">
    <property type="entry name" value="TonB-dependent receptor, beta-barrel domain"/>
    <property type="match status" value="1"/>
</dbReference>
<gene>
    <name evidence="6" type="ORF">V8201_13705</name>
</gene>
<dbReference type="SUPFAM" id="SSF56935">
    <property type="entry name" value="Porins"/>
    <property type="match status" value="1"/>
</dbReference>
<dbReference type="Proteomes" id="UP001367771">
    <property type="component" value="Unassembled WGS sequence"/>
</dbReference>
<keyword evidence="5" id="KW-0732">Signal</keyword>
<evidence type="ECO:0000256" key="4">
    <source>
        <dbReference type="SAM" id="MobiDB-lite"/>
    </source>
</evidence>
<feature type="region of interest" description="Disordered" evidence="4">
    <location>
        <begin position="23"/>
        <end position="78"/>
    </location>
</feature>
<sequence length="919" mass="95472">MRVAVVMMMAASWPALAVAQQAPAPAGSQTPTQTPAATPASPATPPAATAQAGTPQTDAAPPTNPTAPAAADAEDEETDIVVTGRRPPGSVVGDIPAEQVLSPADIRSYGVSSVSDLLTELAPQTTSGAGGAPVILLDGKRISGFQEIRDIPTEAILRVDILPEEVALKYGYTADQKVVNFVLRRRFRSTTVEAADSAATEGGRNSPQGDLDLLTIRNGARFNLHTKYQQSSALTESERTIAAASTEGATTSFDQRPYRTLLPSTRNVSTNATYARPIGGITASINAEIASSESTGLYGLPTTTLSLPVGNPFNTGTAATSVTRVLDGGSFNPLSQASQGLTAHVGTSLNGRIGPRWMWTVTGAYDRAETRTFTETGVDASGFQARLNANDPLADPNGTLGLTDIAAAAANRARSTSSSGEVEALVNGPLFQLPAGDVSTAVRVGGTTSDFSSRSYRAGLTSAGSVSRDDASGRVNLDVPIASRSRAVLGFLGNLSVNGNAAVDRLSDYGTLTAYGYGLNWSPVTPLRIIGSINRQENAPSAAQLGNPQLVTPNVRLFDYVQGETVTVTTLSGGNPDLRSSDRRVTRLGVTLKPWSATDLTLIANYTKQDTRNPIQSFPSPTTAIEAAFPDRFTRDAAGNLIRLDTRPINFARAESEQIRWGINFSRPIKSKVQKELEAFRAGTGPNPFAGMRFPGGGRGPGGTRGGDAGGTPRAADGAAPPPAGGDGPPQGGGGGGRGFGGGGGGRGFGGGGRGQGGGRIQFALYHTWHLAERVTVADGGPVLDLLNGDATGSSGGQPRHEFEAQAGYSNNGLGLRLSANYATGTQVNGGTAASPQTLNFSGLATANLRLFADLGQQLKLVKAHPWVRGARVTLSVTNILNTRQTVRNDQGVTPVSYQPDYLDPLGRTVRISLRKLFF</sequence>
<feature type="region of interest" description="Disordered" evidence="4">
    <location>
        <begin position="683"/>
        <end position="754"/>
    </location>
</feature>
<evidence type="ECO:0000256" key="1">
    <source>
        <dbReference type="ARBA" id="ARBA00004442"/>
    </source>
</evidence>
<keyword evidence="7" id="KW-1185">Reference proteome</keyword>
<evidence type="ECO:0000256" key="3">
    <source>
        <dbReference type="ARBA" id="ARBA00023237"/>
    </source>
</evidence>
<comment type="caution">
    <text evidence="6">The sequence shown here is derived from an EMBL/GenBank/DDBJ whole genome shotgun (WGS) entry which is preliminary data.</text>
</comment>
<evidence type="ECO:0000256" key="2">
    <source>
        <dbReference type="ARBA" id="ARBA00023136"/>
    </source>
</evidence>
<dbReference type="EMBL" id="JBBBDM010000007">
    <property type="protein sequence ID" value="MEI5688140.1"/>
    <property type="molecule type" value="Genomic_DNA"/>
</dbReference>
<keyword evidence="2" id="KW-0472">Membrane</keyword>
<dbReference type="PANTHER" id="PTHR47234">
    <property type="match status" value="1"/>
</dbReference>
<feature type="compositionally biased region" description="Gly residues" evidence="4">
    <location>
        <begin position="725"/>
        <end position="754"/>
    </location>
</feature>
<keyword evidence="3" id="KW-0998">Cell outer membrane</keyword>
<feature type="signal peptide" evidence="5">
    <location>
        <begin position="1"/>
        <end position="17"/>
    </location>
</feature>
<organism evidence="6 7">
    <name type="scientific">Sphingomonas kyungheensis</name>
    <dbReference type="NCBI Taxonomy" id="1069987"/>
    <lineage>
        <taxon>Bacteria</taxon>
        <taxon>Pseudomonadati</taxon>
        <taxon>Pseudomonadota</taxon>
        <taxon>Alphaproteobacteria</taxon>
        <taxon>Sphingomonadales</taxon>
        <taxon>Sphingomonadaceae</taxon>
        <taxon>Sphingomonas</taxon>
    </lineage>
</organism>